<dbReference type="GO" id="GO:0016787">
    <property type="term" value="F:hydrolase activity"/>
    <property type="evidence" value="ECO:0007669"/>
    <property type="project" value="UniProtKB-KW"/>
</dbReference>
<dbReference type="SUPFAM" id="SSF51556">
    <property type="entry name" value="Metallo-dependent hydrolases"/>
    <property type="match status" value="1"/>
</dbReference>
<keyword evidence="3" id="KW-1185">Reference proteome</keyword>
<accession>A0ABQ3GDW5</accession>
<evidence type="ECO:0000313" key="3">
    <source>
        <dbReference type="Proteomes" id="UP000626210"/>
    </source>
</evidence>
<comment type="caution">
    <text evidence="2">The sequence shown here is derived from an EMBL/GenBank/DDBJ whole genome shotgun (WGS) entry which is preliminary data.</text>
</comment>
<proteinExistence type="predicted"/>
<organism evidence="2 3">
    <name type="scientific">Pseudorhodoferax aquiterrae</name>
    <dbReference type="NCBI Taxonomy" id="747304"/>
    <lineage>
        <taxon>Bacteria</taxon>
        <taxon>Pseudomonadati</taxon>
        <taxon>Pseudomonadota</taxon>
        <taxon>Betaproteobacteria</taxon>
        <taxon>Burkholderiales</taxon>
        <taxon>Comamonadaceae</taxon>
    </lineage>
</organism>
<keyword evidence="2" id="KW-0378">Hydrolase</keyword>
<dbReference type="Pfam" id="PF04909">
    <property type="entry name" value="Amidohydro_2"/>
    <property type="match status" value="1"/>
</dbReference>
<protein>
    <submittedName>
        <fullName evidence="2">2-pyrone-4,6-dicarboxylate hydrolase</fullName>
    </submittedName>
</protein>
<dbReference type="Gene3D" id="3.20.20.140">
    <property type="entry name" value="Metal-dependent hydrolases"/>
    <property type="match status" value="1"/>
</dbReference>
<gene>
    <name evidence="2" type="ORF">GCM10007320_60450</name>
</gene>
<dbReference type="RefSeq" id="WP_189690603.1">
    <property type="nucleotide sequence ID" value="NZ_BMYK01000036.1"/>
</dbReference>
<feature type="domain" description="Amidohydrolase-related" evidence="1">
    <location>
        <begin position="10"/>
        <end position="275"/>
    </location>
</feature>
<evidence type="ECO:0000259" key="1">
    <source>
        <dbReference type="Pfam" id="PF04909"/>
    </source>
</evidence>
<dbReference type="InterPro" id="IPR052358">
    <property type="entry name" value="Aro_Compnd_Degr_Hydrolases"/>
</dbReference>
<dbReference type="Proteomes" id="UP000626210">
    <property type="component" value="Unassembled WGS sequence"/>
</dbReference>
<reference evidence="3" key="1">
    <citation type="journal article" date="2019" name="Int. J. Syst. Evol. Microbiol.">
        <title>The Global Catalogue of Microorganisms (GCM) 10K type strain sequencing project: providing services to taxonomists for standard genome sequencing and annotation.</title>
        <authorList>
            <consortium name="The Broad Institute Genomics Platform"/>
            <consortium name="The Broad Institute Genome Sequencing Center for Infectious Disease"/>
            <person name="Wu L."/>
            <person name="Ma J."/>
        </authorList>
    </citation>
    <scope>NUCLEOTIDE SEQUENCE [LARGE SCALE GENOMIC DNA]</scope>
    <source>
        <strain evidence="3">KCTC 23314</strain>
    </source>
</reference>
<dbReference type="PANTHER" id="PTHR35563:SF2">
    <property type="entry name" value="BARREL METAL-DEPENDENT HYDROLASE, PUTATIVE (AFU_ORTHOLOGUE AFUA_1G16240)-RELATED"/>
    <property type="match status" value="1"/>
</dbReference>
<name>A0ABQ3GDW5_9BURK</name>
<dbReference type="InterPro" id="IPR032466">
    <property type="entry name" value="Metal_Hydrolase"/>
</dbReference>
<dbReference type="InterPro" id="IPR006680">
    <property type="entry name" value="Amidohydro-rel"/>
</dbReference>
<sequence>MTPPPAMPIVDCHVHVFDPERFPYAADTFYRPTAAETGTPAQLAHVLDAHGVHHALLVGPNSGYGLDNRLLLDTLARGGGRYKGIAVLRNDAGRDELQALKAQGVVGVAFNVALLGVDFYRDIGPLLERLRELDLWADVQVQGDQLVALAPLLADSGARLVFDHAGRFVPSAGRGQAGFAALLALAGTGRAAVKLSGLAKVSGEAYPHADCAPYVQALVEAFGPQQLVWASDWPFLRAPARIDYAPLLALLERQLPDAAARRQVLWETPRRLFGFD</sequence>
<dbReference type="EMBL" id="BMYK01000036">
    <property type="protein sequence ID" value="GHD01794.1"/>
    <property type="molecule type" value="Genomic_DNA"/>
</dbReference>
<evidence type="ECO:0000313" key="2">
    <source>
        <dbReference type="EMBL" id="GHD01794.1"/>
    </source>
</evidence>
<dbReference type="PANTHER" id="PTHR35563">
    <property type="entry name" value="BARREL METAL-DEPENDENT HYDROLASE, PUTATIVE (AFU_ORTHOLOGUE AFUA_1G16240)-RELATED"/>
    <property type="match status" value="1"/>
</dbReference>